<keyword evidence="1" id="KW-0646">Protease inhibitor</keyword>
<evidence type="ECO:0000313" key="5">
    <source>
        <dbReference type="Proteomes" id="UP000292580"/>
    </source>
</evidence>
<keyword evidence="5" id="KW-1185">Reference proteome</keyword>
<dbReference type="PANTHER" id="PTHR36530">
    <property type="entry name" value="INHIBITOR OF CYSTEINE PEPTIDASE"/>
    <property type="match status" value="1"/>
</dbReference>
<dbReference type="InterPro" id="IPR052781">
    <property type="entry name" value="Cys_protease_inhibitor_I42"/>
</dbReference>
<dbReference type="SUPFAM" id="SSF141066">
    <property type="entry name" value="ICP-like"/>
    <property type="match status" value="1"/>
</dbReference>
<keyword evidence="2" id="KW-0789">Thiol protease inhibitor</keyword>
<feature type="domain" description="Proteinase inhibitor I42 chagasin" evidence="3">
    <location>
        <begin position="113"/>
        <end position="199"/>
    </location>
</feature>
<proteinExistence type="predicted"/>
<comment type="caution">
    <text evidence="4">The sequence shown here is derived from an EMBL/GenBank/DDBJ whole genome shotgun (WGS) entry which is preliminary data.</text>
</comment>
<dbReference type="InterPro" id="IPR005590">
    <property type="entry name" value="DUF333"/>
</dbReference>
<evidence type="ECO:0000313" key="4">
    <source>
        <dbReference type="EMBL" id="TAJ44971.1"/>
    </source>
</evidence>
<dbReference type="PROSITE" id="PS51257">
    <property type="entry name" value="PROKAR_LIPOPROTEIN"/>
    <property type="match status" value="1"/>
</dbReference>
<organism evidence="4 5">
    <name type="scientific">Methanofollis fontis</name>
    <dbReference type="NCBI Taxonomy" id="2052832"/>
    <lineage>
        <taxon>Archaea</taxon>
        <taxon>Methanobacteriati</taxon>
        <taxon>Methanobacteriota</taxon>
        <taxon>Stenosarchaea group</taxon>
        <taxon>Methanomicrobia</taxon>
        <taxon>Methanomicrobiales</taxon>
        <taxon>Methanomicrobiaceae</taxon>
        <taxon>Methanofollis</taxon>
    </lineage>
</organism>
<dbReference type="GO" id="GO:0004869">
    <property type="term" value="F:cysteine-type endopeptidase inhibitor activity"/>
    <property type="evidence" value="ECO:0007669"/>
    <property type="project" value="UniProtKB-KW"/>
</dbReference>
<dbReference type="Pfam" id="PF03891">
    <property type="entry name" value="DUF333"/>
    <property type="match status" value="1"/>
</dbReference>
<evidence type="ECO:0000256" key="2">
    <source>
        <dbReference type="ARBA" id="ARBA00022704"/>
    </source>
</evidence>
<evidence type="ECO:0000259" key="3">
    <source>
        <dbReference type="Pfam" id="PF09394"/>
    </source>
</evidence>
<dbReference type="InterPro" id="IPR036331">
    <property type="entry name" value="Chagasin-like_sf"/>
</dbReference>
<gene>
    <name evidence="4" type="ORF">CUJ86_06745</name>
</gene>
<sequence length="205" mass="21516">MYAFMKQLATGAAVLLLCACLCGAGCTSGGDRTADDTPAGTTEVGMANPSAVWCDEMGYDYEIRKDADGNEYGVCIFPNGTEMDAWEAYRAAMTAGAPAVTLNESADGTTVDLTEGESVTIELEENPTTGYQWNATVSNGLVIVSDTYTVDEHPAGMVGVGGTRTWVVRADGSGIQTFSAVYHRPWENVTATDTAFSVTFNVAGA</sequence>
<dbReference type="Pfam" id="PF09394">
    <property type="entry name" value="Inhibitor_I42"/>
    <property type="match status" value="1"/>
</dbReference>
<dbReference type="AlphaFoldDB" id="A0A483CRY2"/>
<dbReference type="Gene3D" id="2.60.40.2020">
    <property type="match status" value="1"/>
</dbReference>
<dbReference type="Proteomes" id="UP000292580">
    <property type="component" value="Unassembled WGS sequence"/>
</dbReference>
<dbReference type="OrthoDB" id="28968at2157"/>
<dbReference type="PANTHER" id="PTHR36530:SF1">
    <property type="entry name" value="AMOEBIASIN-1"/>
    <property type="match status" value="1"/>
</dbReference>
<name>A0A483CRY2_9EURY</name>
<dbReference type="InterPro" id="IPR018990">
    <property type="entry name" value="Prot_inh_I42_chagasin"/>
</dbReference>
<accession>A0A483CRY2</accession>
<dbReference type="EMBL" id="PGCL01000002">
    <property type="protein sequence ID" value="TAJ44971.1"/>
    <property type="molecule type" value="Genomic_DNA"/>
</dbReference>
<evidence type="ECO:0000256" key="1">
    <source>
        <dbReference type="ARBA" id="ARBA00022690"/>
    </source>
</evidence>
<reference evidence="4 5" key="1">
    <citation type="submission" date="2017-11" db="EMBL/GenBank/DDBJ databases">
        <title>Isolation and Characterization of Methanofollis Species from Methane Seep Offshore SW Taiwan.</title>
        <authorList>
            <person name="Teng N.-H."/>
            <person name="Lai M.-C."/>
            <person name="Chen S.-C."/>
        </authorList>
    </citation>
    <scope>NUCLEOTIDE SEQUENCE [LARGE SCALE GENOMIC DNA]</scope>
    <source>
        <strain evidence="4 5">FWC-SCC2</strain>
    </source>
</reference>
<protein>
    <recommendedName>
        <fullName evidence="3">Proteinase inhibitor I42 chagasin domain-containing protein</fullName>
    </recommendedName>
</protein>